<dbReference type="Pfam" id="PF00398">
    <property type="entry name" value="RrnaAD"/>
    <property type="match status" value="1"/>
</dbReference>
<keyword evidence="3 5" id="KW-0949">S-adenosyl-L-methionine</keyword>
<accession>U1S1J3</accession>
<evidence type="ECO:0000256" key="4">
    <source>
        <dbReference type="ARBA" id="ARBA00022884"/>
    </source>
</evidence>
<dbReference type="NCBIfam" id="NF000499">
    <property type="entry name" value="Erm23S_rRNA_broad"/>
    <property type="match status" value="1"/>
</dbReference>
<name>U1S1J3_9ACTO</name>
<evidence type="ECO:0000313" key="7">
    <source>
        <dbReference type="EMBL" id="ERH25768.1"/>
    </source>
</evidence>
<dbReference type="PANTHER" id="PTHR11727:SF7">
    <property type="entry name" value="DIMETHYLADENOSINE TRANSFERASE-RELATED"/>
    <property type="match status" value="1"/>
</dbReference>
<dbReference type="SMART" id="SM00650">
    <property type="entry name" value="rADc"/>
    <property type="match status" value="1"/>
</dbReference>
<keyword evidence="8" id="KW-1185">Reference proteome</keyword>
<keyword evidence="4 5" id="KW-0694">RNA-binding</keyword>
<evidence type="ECO:0000256" key="5">
    <source>
        <dbReference type="PROSITE-ProRule" id="PRU01026"/>
    </source>
</evidence>
<protein>
    <submittedName>
        <fullName evidence="7">Ribosomal RNA adenine dimethylase family protein</fullName>
    </submittedName>
</protein>
<feature type="binding site" evidence="5">
    <location>
        <position position="31"/>
    </location>
    <ligand>
        <name>S-adenosyl-L-methionine</name>
        <dbReference type="ChEBI" id="CHEBI:59789"/>
    </ligand>
</feature>
<feature type="binding site" evidence="5">
    <location>
        <position position="117"/>
    </location>
    <ligand>
        <name>S-adenosyl-L-methionine</name>
        <dbReference type="ChEBI" id="CHEBI:59789"/>
    </ligand>
</feature>
<dbReference type="CDD" id="cd02440">
    <property type="entry name" value="AdoMet_MTases"/>
    <property type="match status" value="1"/>
</dbReference>
<evidence type="ECO:0000313" key="8">
    <source>
        <dbReference type="Proteomes" id="UP000016536"/>
    </source>
</evidence>
<dbReference type="InterPro" id="IPR020598">
    <property type="entry name" value="rRNA_Ade_methylase_Trfase_N"/>
</dbReference>
<sequence length="289" mass="31867">MGGSFGVPGSATTTEQTVSTYRHGRHEYGQNFLTDQSIIAAITRLAVATEGPIIEIGPGDGALTTPLARLGRPVTAIEIDARLARRLSERLPSHVDVVSDDFLIYRLPTYPYVLVGNLPFHQTTAMLRRMLHAPAWTNAILLVQWEVARRRAGVGGATMMTAQWAPWFEFTLHARVPSRAFTPRPGVDGGILSIYRRKHPLLPSEQRRQFHALVHRVYTGPGCGLAQILARNTALGSARAAQAWLSLHGVTAARLPKDLPVEAWVDLFKTTGASPPERLTKMRSGRFRR</sequence>
<dbReference type="EMBL" id="AWSE01000011">
    <property type="protein sequence ID" value="ERH25768.1"/>
    <property type="molecule type" value="Genomic_DNA"/>
</dbReference>
<dbReference type="PROSITE" id="PS51689">
    <property type="entry name" value="SAM_RNA_A_N6_MT"/>
    <property type="match status" value="1"/>
</dbReference>
<keyword evidence="2 5" id="KW-0808">Transferase</keyword>
<gene>
    <name evidence="7" type="ORF">HMPREF1979_00213</name>
</gene>
<reference evidence="7 8" key="1">
    <citation type="submission" date="2013-08" db="EMBL/GenBank/DDBJ databases">
        <authorList>
            <person name="Weinstock G."/>
            <person name="Sodergren E."/>
            <person name="Wylie T."/>
            <person name="Fulton L."/>
            <person name="Fulton R."/>
            <person name="Fronick C."/>
            <person name="O'Laughlin M."/>
            <person name="Godfrey J."/>
            <person name="Miner T."/>
            <person name="Herter B."/>
            <person name="Appelbaum E."/>
            <person name="Cordes M."/>
            <person name="Lek S."/>
            <person name="Wollam A."/>
            <person name="Pepin K.H."/>
            <person name="Palsikar V.B."/>
            <person name="Mitreva M."/>
            <person name="Wilson R.K."/>
        </authorList>
    </citation>
    <scope>NUCLEOTIDE SEQUENCE [LARGE SCALE GENOMIC DNA]</scope>
    <source>
        <strain evidence="7 8">F0542</strain>
    </source>
</reference>
<dbReference type="HOGENOM" id="CLU_041220_3_1_11"/>
<evidence type="ECO:0000256" key="2">
    <source>
        <dbReference type="ARBA" id="ARBA00022679"/>
    </source>
</evidence>
<dbReference type="GO" id="GO:0000179">
    <property type="term" value="F:rRNA (adenine-N6,N6-)-dimethyltransferase activity"/>
    <property type="evidence" value="ECO:0007669"/>
    <property type="project" value="UniProtKB-UniRule"/>
</dbReference>
<evidence type="ECO:0000256" key="3">
    <source>
        <dbReference type="ARBA" id="ARBA00022691"/>
    </source>
</evidence>
<keyword evidence="1 5" id="KW-0489">Methyltransferase</keyword>
<dbReference type="SUPFAM" id="SSF53335">
    <property type="entry name" value="S-adenosyl-L-methionine-dependent methyltransferases"/>
    <property type="match status" value="1"/>
</dbReference>
<dbReference type="Gene3D" id="3.40.50.150">
    <property type="entry name" value="Vaccinia Virus protein VP39"/>
    <property type="match status" value="1"/>
</dbReference>
<evidence type="ECO:0000256" key="1">
    <source>
        <dbReference type="ARBA" id="ARBA00022603"/>
    </source>
</evidence>
<feature type="domain" description="Ribosomal RNA adenine methylase transferase N-terminal" evidence="6">
    <location>
        <begin position="38"/>
        <end position="198"/>
    </location>
</feature>
<comment type="caution">
    <text evidence="7">The sequence shown here is derived from an EMBL/GenBank/DDBJ whole genome shotgun (WGS) entry which is preliminary data.</text>
</comment>
<dbReference type="InterPro" id="IPR001737">
    <property type="entry name" value="KsgA/Erm"/>
</dbReference>
<dbReference type="InterPro" id="IPR029063">
    <property type="entry name" value="SAM-dependent_MTases_sf"/>
</dbReference>
<feature type="binding site" evidence="5">
    <location>
        <position position="33"/>
    </location>
    <ligand>
        <name>S-adenosyl-L-methionine</name>
        <dbReference type="ChEBI" id="CHEBI:59789"/>
    </ligand>
</feature>
<dbReference type="InterPro" id="IPR020596">
    <property type="entry name" value="rRNA_Ade_Mease_Trfase_CS"/>
</dbReference>
<dbReference type="PROSITE" id="PS01131">
    <property type="entry name" value="RRNA_A_DIMETH"/>
    <property type="match status" value="1"/>
</dbReference>
<feature type="binding site" evidence="5">
    <location>
        <position position="57"/>
    </location>
    <ligand>
        <name>S-adenosyl-L-methionine</name>
        <dbReference type="ChEBI" id="CHEBI:59789"/>
    </ligand>
</feature>
<dbReference type="AlphaFoldDB" id="U1S1J3"/>
<dbReference type="GO" id="GO:0003723">
    <property type="term" value="F:RNA binding"/>
    <property type="evidence" value="ECO:0007669"/>
    <property type="project" value="UniProtKB-UniRule"/>
</dbReference>
<organism evidence="7 8">
    <name type="scientific">Actinomyces johnsonii F0542</name>
    <dbReference type="NCBI Taxonomy" id="1321818"/>
    <lineage>
        <taxon>Bacteria</taxon>
        <taxon>Bacillati</taxon>
        <taxon>Actinomycetota</taxon>
        <taxon>Actinomycetes</taxon>
        <taxon>Actinomycetales</taxon>
        <taxon>Actinomycetaceae</taxon>
        <taxon>Actinomyces</taxon>
    </lineage>
</organism>
<feature type="binding site" evidence="5">
    <location>
        <position position="78"/>
    </location>
    <ligand>
        <name>S-adenosyl-L-methionine</name>
        <dbReference type="ChEBI" id="CHEBI:59789"/>
    </ligand>
</feature>
<feature type="binding site" evidence="5">
    <location>
        <position position="101"/>
    </location>
    <ligand>
        <name>S-adenosyl-L-methionine</name>
        <dbReference type="ChEBI" id="CHEBI:59789"/>
    </ligand>
</feature>
<dbReference type="PANTHER" id="PTHR11727">
    <property type="entry name" value="DIMETHYLADENOSINE TRANSFERASE"/>
    <property type="match status" value="1"/>
</dbReference>
<dbReference type="Proteomes" id="UP000016536">
    <property type="component" value="Unassembled WGS sequence"/>
</dbReference>
<comment type="similarity">
    <text evidence="5">Belongs to the class I-like SAM-binding methyltransferase superfamily. rRNA adenine N(6)-methyltransferase family.</text>
</comment>
<dbReference type="GO" id="GO:0005829">
    <property type="term" value="C:cytosol"/>
    <property type="evidence" value="ECO:0007669"/>
    <property type="project" value="TreeGrafter"/>
</dbReference>
<evidence type="ECO:0000259" key="6">
    <source>
        <dbReference type="SMART" id="SM00650"/>
    </source>
</evidence>
<proteinExistence type="inferred from homology"/>